<proteinExistence type="predicted"/>
<evidence type="ECO:0000256" key="1">
    <source>
        <dbReference type="SAM" id="MobiDB-lite"/>
    </source>
</evidence>
<dbReference type="CDD" id="cd14743">
    <property type="entry name" value="PAAR_CT_1"/>
    <property type="match status" value="1"/>
</dbReference>
<protein>
    <recommendedName>
        <fullName evidence="4">Zn-binding Pro-Ala-Ala-Arg (PAAR) domain-containing protein, incolved in TypeVI secretion</fullName>
    </recommendedName>
</protein>
<gene>
    <name evidence="2" type="ORF">DMO17_16245</name>
</gene>
<comment type="caution">
    <text evidence="2">The sequence shown here is derived from an EMBL/GenBank/DDBJ whole genome shotgun (WGS) entry which is preliminary data.</text>
</comment>
<name>A0A2V4LB29_AQUAC</name>
<dbReference type="Proteomes" id="UP000248146">
    <property type="component" value="Unassembled WGS sequence"/>
</dbReference>
<evidence type="ECO:0008006" key="4">
    <source>
        <dbReference type="Google" id="ProtNLM"/>
    </source>
</evidence>
<organism evidence="2 3">
    <name type="scientific">Aquipseudomonas alcaligenes</name>
    <name type="common">Pseudomonas alcaligenes</name>
    <dbReference type="NCBI Taxonomy" id="43263"/>
    <lineage>
        <taxon>Bacteria</taxon>
        <taxon>Pseudomonadati</taxon>
        <taxon>Pseudomonadota</taxon>
        <taxon>Gammaproteobacteria</taxon>
        <taxon>Pseudomonadales</taxon>
        <taxon>Pseudomonadaceae</taxon>
        <taxon>Aquipseudomonas</taxon>
    </lineage>
</organism>
<dbReference type="Pfam" id="PF05488">
    <property type="entry name" value="PAAR_motif"/>
    <property type="match status" value="1"/>
</dbReference>
<dbReference type="EMBL" id="QJRX01000008">
    <property type="protein sequence ID" value="PYC22000.1"/>
    <property type="molecule type" value="Genomic_DNA"/>
</dbReference>
<accession>A0A2V4LB29</accession>
<dbReference type="AlphaFoldDB" id="A0A2V4LB29"/>
<evidence type="ECO:0000313" key="2">
    <source>
        <dbReference type="EMBL" id="PYC22000.1"/>
    </source>
</evidence>
<evidence type="ECO:0000313" key="3">
    <source>
        <dbReference type="Proteomes" id="UP000248146"/>
    </source>
</evidence>
<dbReference type="Gene3D" id="2.60.200.60">
    <property type="match status" value="2"/>
</dbReference>
<sequence length="166" mass="16676">MSKPAARQSDSNACPLPGHGVNPTVTGSPNVIINGLPTLRVGDASACGDSVAEGIGSILVNGRPVAFLGSGTAHGGVIISGSGDVLVGTQHTPAPFVVPAPLAGLFQDSVQLVCSQTGEPLANYPYAIRRASGAMEKGITDAQGFTHVVSQMGQAETVQILVGNHP</sequence>
<dbReference type="RefSeq" id="WP_110683515.1">
    <property type="nucleotide sequence ID" value="NZ_QJRX01000008.1"/>
</dbReference>
<feature type="region of interest" description="Disordered" evidence="1">
    <location>
        <begin position="1"/>
        <end position="22"/>
    </location>
</feature>
<reference evidence="2 3" key="1">
    <citation type="submission" date="2018-06" db="EMBL/GenBank/DDBJ databases">
        <title>Pseudomonas diversity within urban Lake Michigan freshwaters.</title>
        <authorList>
            <person name="Batrich M."/>
            <person name="Hatzopoulos T."/>
            <person name="Putonti C."/>
        </authorList>
    </citation>
    <scope>NUCLEOTIDE SEQUENCE [LARGE SCALE GENOMIC DNA]</scope>
    <source>
        <strain evidence="2 3">MB-090714</strain>
    </source>
</reference>
<dbReference type="OrthoDB" id="6686920at2"/>
<dbReference type="InterPro" id="IPR008727">
    <property type="entry name" value="PAAR_motif"/>
</dbReference>